<dbReference type="GO" id="GO:1904680">
    <property type="term" value="F:peptide transmembrane transporter activity"/>
    <property type="evidence" value="ECO:0007669"/>
    <property type="project" value="TreeGrafter"/>
</dbReference>
<dbReference type="AlphaFoldDB" id="A0A6L9STS2"/>
<keyword evidence="8" id="KW-1185">Reference proteome</keyword>
<protein>
    <recommendedName>
        <fullName evidence="6">Solute-binding protein family 5 domain-containing protein</fullName>
    </recommendedName>
</protein>
<comment type="similarity">
    <text evidence="2">Belongs to the bacterial solute-binding protein 5 family.</text>
</comment>
<reference evidence="7 8" key="1">
    <citation type="submission" date="2019-10" db="EMBL/GenBank/DDBJ databases">
        <title>Bifidobacterium from non-human primates.</title>
        <authorList>
            <person name="Modesto M."/>
        </authorList>
    </citation>
    <scope>NUCLEOTIDE SEQUENCE [LARGE SCALE GENOMIC DNA]</scope>
    <source>
        <strain evidence="7 8">SMA15</strain>
    </source>
</reference>
<dbReference type="CDD" id="cd00995">
    <property type="entry name" value="PBP2_NikA_DppA_OppA_like"/>
    <property type="match status" value="1"/>
</dbReference>
<dbReference type="GO" id="GO:0043190">
    <property type="term" value="C:ATP-binding cassette (ABC) transporter complex"/>
    <property type="evidence" value="ECO:0007669"/>
    <property type="project" value="InterPro"/>
</dbReference>
<dbReference type="PROSITE" id="PS51257">
    <property type="entry name" value="PROKAR_LIPOPROTEIN"/>
    <property type="match status" value="1"/>
</dbReference>
<evidence type="ECO:0000313" key="7">
    <source>
        <dbReference type="EMBL" id="NEG55183.1"/>
    </source>
</evidence>
<keyword evidence="3" id="KW-0813">Transport</keyword>
<organism evidence="7 8">
    <name type="scientific">Bifidobacterium platyrrhinorum</name>
    <dbReference type="NCBI Taxonomy" id="2661628"/>
    <lineage>
        <taxon>Bacteria</taxon>
        <taxon>Bacillati</taxon>
        <taxon>Actinomycetota</taxon>
        <taxon>Actinomycetes</taxon>
        <taxon>Bifidobacteriales</taxon>
        <taxon>Bifidobacteriaceae</taxon>
        <taxon>Bifidobacterium</taxon>
    </lineage>
</organism>
<dbReference type="EMBL" id="WHZV01000003">
    <property type="protein sequence ID" value="NEG55183.1"/>
    <property type="molecule type" value="Genomic_DNA"/>
</dbReference>
<dbReference type="RefSeq" id="WP_163196883.1">
    <property type="nucleotide sequence ID" value="NZ_WHZV01000003.1"/>
</dbReference>
<dbReference type="InterPro" id="IPR023765">
    <property type="entry name" value="SBP_5_CS"/>
</dbReference>
<evidence type="ECO:0000256" key="3">
    <source>
        <dbReference type="ARBA" id="ARBA00022448"/>
    </source>
</evidence>
<dbReference type="Gene3D" id="3.10.105.10">
    <property type="entry name" value="Dipeptide-binding Protein, Domain 3"/>
    <property type="match status" value="1"/>
</dbReference>
<comment type="caution">
    <text evidence="7">The sequence shown here is derived from an EMBL/GenBank/DDBJ whole genome shotgun (WGS) entry which is preliminary data.</text>
</comment>
<dbReference type="InterPro" id="IPR030678">
    <property type="entry name" value="Peptide/Ni-bd"/>
</dbReference>
<sequence length="541" mass="58357">MHIGKKTGERTIAAIAGLVLTSLLVAGCGSAGAGDASNAAAGDSASVQKGGTLVWGSRSEPGNGGLDPYVASVYRSTAVLALTYETLVVKNDSGKIEPALATKWEQPDATTYRFTIRDGVKFSDGSALTLDDVVWSFKHHKEVNGAGDEALANLKDVKAVGDHDVEFTFSEPVPGFLNLISRRTGSYFIVKQGWYEKADSKTRQTKTVGTGPFTVSEWNHGVDLKLVKNKHYWEKGVPYLDGIDFKITGGDEQTLLSLVQQGSVDAAWFWDPELAAQAENAGFTKGKDQYTSARSLWIDPNYGNGALKDVRVRRAISEAIDREQLIKLGANGVGALSFATPPAFNELKKPGSSTPYYKYDPSDAKKLLKQAGAENLTISVTYGSDASSQTDVSILQLIAKQLSKVGVNLKLNGVPYSEVQNVFTTGADFPSELVWVVGTKGADAASSYHSWLDDSGKVSHWQGNADAEKAKSILAQARKESDSAKRAKLLDQLNEEVADKVLILNPLATPLDTQLWSSKVHGFSTDSEDARANLKYTWIEH</sequence>
<comment type="subcellular location">
    <subcellularLocation>
        <location evidence="1">Cell membrane</location>
        <topology evidence="1">Lipid-anchor</topology>
    </subcellularLocation>
</comment>
<evidence type="ECO:0000313" key="8">
    <source>
        <dbReference type="Proteomes" id="UP000483293"/>
    </source>
</evidence>
<dbReference type="PROSITE" id="PS01040">
    <property type="entry name" value="SBP_BACTERIAL_5"/>
    <property type="match status" value="1"/>
</dbReference>
<feature type="domain" description="Solute-binding protein family 5" evidence="6">
    <location>
        <begin position="95"/>
        <end position="456"/>
    </location>
</feature>
<proteinExistence type="inferred from homology"/>
<dbReference type="InterPro" id="IPR000914">
    <property type="entry name" value="SBP_5_dom"/>
</dbReference>
<name>A0A6L9STS2_9BIFI</name>
<dbReference type="PANTHER" id="PTHR30290">
    <property type="entry name" value="PERIPLASMIC BINDING COMPONENT OF ABC TRANSPORTER"/>
    <property type="match status" value="1"/>
</dbReference>
<dbReference type="GO" id="GO:0042597">
    <property type="term" value="C:periplasmic space"/>
    <property type="evidence" value="ECO:0007669"/>
    <property type="project" value="UniProtKB-ARBA"/>
</dbReference>
<evidence type="ECO:0000256" key="4">
    <source>
        <dbReference type="ARBA" id="ARBA00022729"/>
    </source>
</evidence>
<accession>A0A6L9STS2</accession>
<dbReference type="PANTHER" id="PTHR30290:SF9">
    <property type="entry name" value="OLIGOPEPTIDE-BINDING PROTEIN APPA"/>
    <property type="match status" value="1"/>
</dbReference>
<dbReference type="Proteomes" id="UP000483293">
    <property type="component" value="Unassembled WGS sequence"/>
</dbReference>
<feature type="chain" id="PRO_5026828105" description="Solute-binding protein family 5 domain-containing protein" evidence="5">
    <location>
        <begin position="34"/>
        <end position="541"/>
    </location>
</feature>
<dbReference type="SUPFAM" id="SSF53850">
    <property type="entry name" value="Periplasmic binding protein-like II"/>
    <property type="match status" value="1"/>
</dbReference>
<evidence type="ECO:0000256" key="5">
    <source>
        <dbReference type="SAM" id="SignalP"/>
    </source>
</evidence>
<gene>
    <name evidence="7" type="ORF">GFD21_05225</name>
</gene>
<evidence type="ECO:0000259" key="6">
    <source>
        <dbReference type="Pfam" id="PF00496"/>
    </source>
</evidence>
<dbReference type="InterPro" id="IPR039424">
    <property type="entry name" value="SBP_5"/>
</dbReference>
<dbReference type="Pfam" id="PF00496">
    <property type="entry name" value="SBP_bac_5"/>
    <property type="match status" value="1"/>
</dbReference>
<dbReference type="PIRSF" id="PIRSF002741">
    <property type="entry name" value="MppA"/>
    <property type="match status" value="1"/>
</dbReference>
<dbReference type="GO" id="GO:0015833">
    <property type="term" value="P:peptide transport"/>
    <property type="evidence" value="ECO:0007669"/>
    <property type="project" value="TreeGrafter"/>
</dbReference>
<feature type="signal peptide" evidence="5">
    <location>
        <begin position="1"/>
        <end position="33"/>
    </location>
</feature>
<dbReference type="Gene3D" id="3.40.190.10">
    <property type="entry name" value="Periplasmic binding protein-like II"/>
    <property type="match status" value="1"/>
</dbReference>
<evidence type="ECO:0000256" key="2">
    <source>
        <dbReference type="ARBA" id="ARBA00005695"/>
    </source>
</evidence>
<keyword evidence="4 5" id="KW-0732">Signal</keyword>
<evidence type="ECO:0000256" key="1">
    <source>
        <dbReference type="ARBA" id="ARBA00004193"/>
    </source>
</evidence>